<feature type="domain" description="BZIP" evidence="2">
    <location>
        <begin position="305"/>
        <end position="362"/>
    </location>
</feature>
<feature type="compositionally biased region" description="Basic and acidic residues" evidence="1">
    <location>
        <begin position="296"/>
        <end position="307"/>
    </location>
</feature>
<dbReference type="InterPro" id="IPR004827">
    <property type="entry name" value="bZIP"/>
</dbReference>
<dbReference type="SUPFAM" id="SSF57959">
    <property type="entry name" value="Leucine zipper domain"/>
    <property type="match status" value="1"/>
</dbReference>
<dbReference type="Pfam" id="PF07716">
    <property type="entry name" value="bZIP_2"/>
    <property type="match status" value="1"/>
</dbReference>
<name>A0A1Y1XXS9_9FUNG</name>
<dbReference type="GO" id="GO:0003700">
    <property type="term" value="F:DNA-binding transcription factor activity"/>
    <property type="evidence" value="ECO:0007669"/>
    <property type="project" value="InterPro"/>
</dbReference>
<keyword evidence="4" id="KW-1185">Reference proteome</keyword>
<accession>A0A1Y1XXS9</accession>
<feature type="compositionally biased region" description="Basic residues" evidence="1">
    <location>
        <begin position="308"/>
        <end position="324"/>
    </location>
</feature>
<dbReference type="PROSITE" id="PS00036">
    <property type="entry name" value="BZIP_BASIC"/>
    <property type="match status" value="1"/>
</dbReference>
<reference evidence="3 4" key="1">
    <citation type="submission" date="2016-07" db="EMBL/GenBank/DDBJ databases">
        <title>Pervasive Adenine N6-methylation of Active Genes in Fungi.</title>
        <authorList>
            <consortium name="DOE Joint Genome Institute"/>
            <person name="Mondo S.J."/>
            <person name="Dannebaum R.O."/>
            <person name="Kuo R.C."/>
            <person name="Labutti K."/>
            <person name="Haridas S."/>
            <person name="Kuo A."/>
            <person name="Salamov A."/>
            <person name="Ahrendt S.R."/>
            <person name="Lipzen A."/>
            <person name="Sullivan W."/>
            <person name="Andreopoulos W.B."/>
            <person name="Clum A."/>
            <person name="Lindquist E."/>
            <person name="Daum C."/>
            <person name="Ramamoorthy G.K."/>
            <person name="Gryganskyi A."/>
            <person name="Culley D."/>
            <person name="Magnuson J.K."/>
            <person name="James T.Y."/>
            <person name="O'Malley M.A."/>
            <person name="Stajich J.E."/>
            <person name="Spatafora J.W."/>
            <person name="Visel A."/>
            <person name="Grigoriev I.V."/>
        </authorList>
    </citation>
    <scope>NUCLEOTIDE SEQUENCE [LARGE SCALE GENOMIC DNA]</scope>
    <source>
        <strain evidence="3 4">CBS 931.73</strain>
    </source>
</reference>
<dbReference type="InParanoid" id="A0A1Y1XXS9"/>
<dbReference type="CDD" id="cd14686">
    <property type="entry name" value="bZIP"/>
    <property type="match status" value="1"/>
</dbReference>
<comment type="caution">
    <text evidence="3">The sequence shown here is derived from an EMBL/GenBank/DDBJ whole genome shotgun (WGS) entry which is preliminary data.</text>
</comment>
<dbReference type="SMART" id="SM00338">
    <property type="entry name" value="BRLZ"/>
    <property type="match status" value="1"/>
</dbReference>
<evidence type="ECO:0000256" key="1">
    <source>
        <dbReference type="SAM" id="MobiDB-lite"/>
    </source>
</evidence>
<sequence length="367" mass="40470">MNSSIPYPLATSEVDDQILELDNILTAQLENATLLTGYVTPLDIDSSPSKVPFPAHQSLEKIPWNQPLLNCTSSKVSPVNVTFSPSTLSTESSTIPDLSTSLLDGSSLAWGVTHNLPSLSSQASMYQYTNADLHCLLPRCVNPPDSHLPPFDNMPPGRKRSISWIDVETHSFGGNDISQISHQASPLTRTRRFSLHLPVQATRSTSTSPNPRDSLSIDYSPSAISNKPPNGVDGNANDPVNLPVVYESLTKLERYLPSTNHGSEPRNVVGGSHKSSQKVRNTVDISNDYSAANKETPGKHQALIERRLSRRRERNRLAARRSREKRSQHLQELEQGNRALSSENAALKVRLYAAIQELQMLRATKID</sequence>
<feature type="region of interest" description="Disordered" evidence="1">
    <location>
        <begin position="258"/>
        <end position="337"/>
    </location>
</feature>
<proteinExistence type="predicted"/>
<dbReference type="Gene3D" id="1.20.5.170">
    <property type="match status" value="1"/>
</dbReference>
<evidence type="ECO:0000313" key="4">
    <source>
        <dbReference type="Proteomes" id="UP000193498"/>
    </source>
</evidence>
<dbReference type="PROSITE" id="PS50217">
    <property type="entry name" value="BZIP"/>
    <property type="match status" value="1"/>
</dbReference>
<dbReference type="AlphaFoldDB" id="A0A1Y1XXS9"/>
<dbReference type="Proteomes" id="UP000193498">
    <property type="component" value="Unassembled WGS sequence"/>
</dbReference>
<organism evidence="3 4">
    <name type="scientific">Basidiobolus meristosporus CBS 931.73</name>
    <dbReference type="NCBI Taxonomy" id="1314790"/>
    <lineage>
        <taxon>Eukaryota</taxon>
        <taxon>Fungi</taxon>
        <taxon>Fungi incertae sedis</taxon>
        <taxon>Zoopagomycota</taxon>
        <taxon>Entomophthoromycotina</taxon>
        <taxon>Basidiobolomycetes</taxon>
        <taxon>Basidiobolales</taxon>
        <taxon>Basidiobolaceae</taxon>
        <taxon>Basidiobolus</taxon>
    </lineage>
</organism>
<evidence type="ECO:0000313" key="3">
    <source>
        <dbReference type="EMBL" id="ORX90553.1"/>
    </source>
</evidence>
<protein>
    <recommendedName>
        <fullName evidence="2">BZIP domain-containing protein</fullName>
    </recommendedName>
</protein>
<feature type="compositionally biased region" description="Polar residues" evidence="1">
    <location>
        <begin position="278"/>
        <end position="290"/>
    </location>
</feature>
<evidence type="ECO:0000259" key="2">
    <source>
        <dbReference type="PROSITE" id="PS50217"/>
    </source>
</evidence>
<dbReference type="EMBL" id="MCFE01000374">
    <property type="protein sequence ID" value="ORX90553.1"/>
    <property type="molecule type" value="Genomic_DNA"/>
</dbReference>
<dbReference type="InterPro" id="IPR046347">
    <property type="entry name" value="bZIP_sf"/>
</dbReference>
<gene>
    <name evidence="3" type="ORF">K493DRAFT_380524</name>
</gene>